<feature type="transmembrane region" description="Helical" evidence="1">
    <location>
        <begin position="21"/>
        <end position="48"/>
    </location>
</feature>
<proteinExistence type="predicted"/>
<keyword evidence="1" id="KW-0472">Membrane</keyword>
<dbReference type="EMBL" id="LAZR01003508">
    <property type="protein sequence ID" value="KKN17560.1"/>
    <property type="molecule type" value="Genomic_DNA"/>
</dbReference>
<dbReference type="SUPFAM" id="SSF47413">
    <property type="entry name" value="lambda repressor-like DNA-binding domains"/>
    <property type="match status" value="1"/>
</dbReference>
<reference evidence="3" key="1">
    <citation type="journal article" date="2015" name="Nature">
        <title>Complex archaea that bridge the gap between prokaryotes and eukaryotes.</title>
        <authorList>
            <person name="Spang A."/>
            <person name="Saw J.H."/>
            <person name="Jorgensen S.L."/>
            <person name="Zaremba-Niedzwiedzka K."/>
            <person name="Martijn J."/>
            <person name="Lind A.E."/>
            <person name="van Eijk R."/>
            <person name="Schleper C."/>
            <person name="Guy L."/>
            <person name="Ettema T.J."/>
        </authorList>
    </citation>
    <scope>NUCLEOTIDE SEQUENCE</scope>
</reference>
<sequence length="277" mass="31267">MSKEKNSYEGSISSSYKNKELLKITIILGIIAAVTTGLFLTGMFLAWWTIPIEWIYFVYLGFIIFYSVFAVIIILAYVYNGAYVKNFTYTISEDHIIIRHGVFTKIVATIPYSRIQNINIVNGVFDRVFKTFTVKIETAGSSAAATSAQRGLVRPEGYIPGLKDPYIIEKKIKEMMTKFSAVPSGLEDKIFKPEELAFDNFISYILSKMREGEKLKTSITELREKANLSAAQLAEMVGVPLQTINYLAEGRYNPSLALAYKIAEVLHCKIEDLFKLV</sequence>
<dbReference type="Pfam" id="PF03703">
    <property type="entry name" value="bPH_2"/>
    <property type="match status" value="1"/>
</dbReference>
<organism evidence="3">
    <name type="scientific">marine sediment metagenome</name>
    <dbReference type="NCBI Taxonomy" id="412755"/>
    <lineage>
        <taxon>unclassified sequences</taxon>
        <taxon>metagenomes</taxon>
        <taxon>ecological metagenomes</taxon>
    </lineage>
</organism>
<keyword evidence="1" id="KW-0812">Transmembrane</keyword>
<dbReference type="PANTHER" id="PTHR34473:SF2">
    <property type="entry name" value="UPF0699 TRANSMEMBRANE PROTEIN YDBT"/>
    <property type="match status" value="1"/>
</dbReference>
<keyword evidence="1" id="KW-1133">Transmembrane helix</keyword>
<dbReference type="InterPro" id="IPR001387">
    <property type="entry name" value="Cro/C1-type_HTH"/>
</dbReference>
<dbReference type="InterPro" id="IPR005182">
    <property type="entry name" value="YdbS-like_PH"/>
</dbReference>
<dbReference type="AlphaFoldDB" id="A0A0F9NDJ1"/>
<gene>
    <name evidence="3" type="ORF">LCGC14_0964560</name>
</gene>
<evidence type="ECO:0000256" key="1">
    <source>
        <dbReference type="SAM" id="Phobius"/>
    </source>
</evidence>
<evidence type="ECO:0000259" key="2">
    <source>
        <dbReference type="PROSITE" id="PS50943"/>
    </source>
</evidence>
<comment type="caution">
    <text evidence="3">The sequence shown here is derived from an EMBL/GenBank/DDBJ whole genome shotgun (WGS) entry which is preliminary data.</text>
</comment>
<dbReference type="PROSITE" id="PS50943">
    <property type="entry name" value="HTH_CROC1"/>
    <property type="match status" value="1"/>
</dbReference>
<dbReference type="PANTHER" id="PTHR34473">
    <property type="entry name" value="UPF0699 TRANSMEMBRANE PROTEIN YDBS"/>
    <property type="match status" value="1"/>
</dbReference>
<protein>
    <recommendedName>
        <fullName evidence="2">HTH cro/C1-type domain-containing protein</fullName>
    </recommendedName>
</protein>
<dbReference type="Pfam" id="PF01381">
    <property type="entry name" value="HTH_3"/>
    <property type="match status" value="1"/>
</dbReference>
<accession>A0A0F9NDJ1</accession>
<feature type="domain" description="HTH cro/C1-type" evidence="2">
    <location>
        <begin position="219"/>
        <end position="273"/>
    </location>
</feature>
<dbReference type="SMART" id="SM00530">
    <property type="entry name" value="HTH_XRE"/>
    <property type="match status" value="1"/>
</dbReference>
<name>A0A0F9NDJ1_9ZZZZ</name>
<dbReference type="InterPro" id="IPR010982">
    <property type="entry name" value="Lambda_DNA-bd_dom_sf"/>
</dbReference>
<dbReference type="Gene3D" id="1.10.260.40">
    <property type="entry name" value="lambda repressor-like DNA-binding domains"/>
    <property type="match status" value="1"/>
</dbReference>
<evidence type="ECO:0000313" key="3">
    <source>
        <dbReference type="EMBL" id="KKN17560.1"/>
    </source>
</evidence>
<dbReference type="CDD" id="cd00093">
    <property type="entry name" value="HTH_XRE"/>
    <property type="match status" value="1"/>
</dbReference>
<feature type="transmembrane region" description="Helical" evidence="1">
    <location>
        <begin position="54"/>
        <end position="79"/>
    </location>
</feature>
<dbReference type="GO" id="GO:0003677">
    <property type="term" value="F:DNA binding"/>
    <property type="evidence" value="ECO:0007669"/>
    <property type="project" value="InterPro"/>
</dbReference>